<comment type="caution">
    <text evidence="1">The sequence shown here is derived from an EMBL/GenBank/DDBJ whole genome shotgun (WGS) entry which is preliminary data.</text>
</comment>
<name>A0ABT7DJ63_9ACTN</name>
<proteinExistence type="predicted"/>
<accession>A0ABT7DJ63</accession>
<dbReference type="Proteomes" id="UP001232750">
    <property type="component" value="Unassembled WGS sequence"/>
</dbReference>
<keyword evidence="2" id="KW-1185">Reference proteome</keyword>
<feature type="non-terminal residue" evidence="1">
    <location>
        <position position="1"/>
    </location>
</feature>
<dbReference type="RefSeq" id="WP_283830905.1">
    <property type="nucleotide sequence ID" value="NZ_JASJEU010000004.1"/>
</dbReference>
<protein>
    <submittedName>
        <fullName evidence="1">Uncharacterized protein</fullName>
    </submittedName>
</protein>
<gene>
    <name evidence="1" type="ORF">QNJ86_02035</name>
</gene>
<organism evidence="1 2">
    <name type="scientific">Gordonibacter faecis</name>
    <dbReference type="NCBI Taxonomy" id="3047475"/>
    <lineage>
        <taxon>Bacteria</taxon>
        <taxon>Bacillati</taxon>
        <taxon>Actinomycetota</taxon>
        <taxon>Coriobacteriia</taxon>
        <taxon>Eggerthellales</taxon>
        <taxon>Eggerthellaceae</taxon>
        <taxon>Gordonibacter</taxon>
    </lineage>
</organism>
<sequence length="63" mass="6994">FAACRGEQRKEILYSPVSLLSRTFFKTFEVFSSDCFETASRSSNLKQALFEENGALSSSAGFV</sequence>
<evidence type="ECO:0000313" key="2">
    <source>
        <dbReference type="Proteomes" id="UP001232750"/>
    </source>
</evidence>
<dbReference type="EMBL" id="JASJEU010000004">
    <property type="protein sequence ID" value="MDJ1649568.1"/>
    <property type="molecule type" value="Genomic_DNA"/>
</dbReference>
<reference evidence="1 2" key="1">
    <citation type="submission" date="2023-05" db="EMBL/GenBank/DDBJ databases">
        <title>Gordonibacter KGMB12511T sp. nov., isolated from faeces of healthy Korean.</title>
        <authorList>
            <person name="Kim H.S."/>
            <person name="Kim J.-S."/>
            <person name="Suh M.K."/>
            <person name="Eom M.K."/>
            <person name="Do H.E."/>
            <person name="Lee J.-S."/>
        </authorList>
    </citation>
    <scope>NUCLEOTIDE SEQUENCE [LARGE SCALE GENOMIC DNA]</scope>
    <source>
        <strain evidence="1 2">KGMB12511</strain>
    </source>
</reference>
<evidence type="ECO:0000313" key="1">
    <source>
        <dbReference type="EMBL" id="MDJ1649568.1"/>
    </source>
</evidence>